<proteinExistence type="predicted"/>
<evidence type="ECO:0000313" key="2">
    <source>
        <dbReference type="Proteomes" id="UP000317835"/>
    </source>
</evidence>
<accession>A0A518HE06</accession>
<protein>
    <recommendedName>
        <fullName evidence="3">CHAD domain protein</fullName>
    </recommendedName>
</protein>
<name>A0A518HE06_9BACT</name>
<sequence length="96" mass="11004">MRDRMEFPPRQIGADGASVADALPGIADLADIPMLMDAWCRERQHRVESMLALRRVRRVLRRIDAEGGLAPRRARQVRGLLRMMRELEEADRIDGP</sequence>
<dbReference type="RefSeq" id="WP_145279224.1">
    <property type="nucleotide sequence ID" value="NZ_CP036427.1"/>
</dbReference>
<gene>
    <name evidence="1" type="ORF">ElP_70480</name>
</gene>
<geneLocation type="plasmid" evidence="2">
    <name>pelp_1</name>
</geneLocation>
<keyword evidence="1" id="KW-0614">Plasmid</keyword>
<dbReference type="EMBL" id="CP036427">
    <property type="protein sequence ID" value="QDV39085.1"/>
    <property type="molecule type" value="Genomic_DNA"/>
</dbReference>
<evidence type="ECO:0000313" key="1">
    <source>
        <dbReference type="EMBL" id="QDV39085.1"/>
    </source>
</evidence>
<reference evidence="1 2" key="1">
    <citation type="submission" date="2019-02" db="EMBL/GenBank/DDBJ databases">
        <title>Deep-cultivation of Planctomycetes and their phenomic and genomic characterization uncovers novel biology.</title>
        <authorList>
            <person name="Wiegand S."/>
            <person name="Jogler M."/>
            <person name="Boedeker C."/>
            <person name="Pinto D."/>
            <person name="Vollmers J."/>
            <person name="Rivas-Marin E."/>
            <person name="Kohn T."/>
            <person name="Peeters S.H."/>
            <person name="Heuer A."/>
            <person name="Rast P."/>
            <person name="Oberbeckmann S."/>
            <person name="Bunk B."/>
            <person name="Jeske O."/>
            <person name="Meyerdierks A."/>
            <person name="Storesund J.E."/>
            <person name="Kallscheuer N."/>
            <person name="Luecker S."/>
            <person name="Lage O.M."/>
            <person name="Pohl T."/>
            <person name="Merkel B.J."/>
            <person name="Hornburger P."/>
            <person name="Mueller R.-W."/>
            <person name="Bruemmer F."/>
            <person name="Labrenz M."/>
            <person name="Spormann A.M."/>
            <person name="Op den Camp H."/>
            <person name="Overmann J."/>
            <person name="Amann R."/>
            <person name="Jetten M.S.M."/>
            <person name="Mascher T."/>
            <person name="Medema M.H."/>
            <person name="Devos D.P."/>
            <person name="Kaster A.-K."/>
            <person name="Ovreas L."/>
            <person name="Rohde M."/>
            <person name="Galperin M.Y."/>
            <person name="Jogler C."/>
        </authorList>
    </citation>
    <scope>NUCLEOTIDE SEQUENCE [LARGE SCALE GENOMIC DNA]</scope>
    <source>
        <strain evidence="1 2">ElP</strain>
        <plasmid evidence="2">pelp_1</plasmid>
    </source>
</reference>
<organism evidence="1 2">
    <name type="scientific">Tautonia plasticadhaerens</name>
    <dbReference type="NCBI Taxonomy" id="2527974"/>
    <lineage>
        <taxon>Bacteria</taxon>
        <taxon>Pseudomonadati</taxon>
        <taxon>Planctomycetota</taxon>
        <taxon>Planctomycetia</taxon>
        <taxon>Isosphaerales</taxon>
        <taxon>Isosphaeraceae</taxon>
        <taxon>Tautonia</taxon>
    </lineage>
</organism>
<dbReference type="OrthoDB" id="287649at2"/>
<dbReference type="KEGG" id="tpla:ElP_70480"/>
<keyword evidence="2" id="KW-1185">Reference proteome</keyword>
<dbReference type="Proteomes" id="UP000317835">
    <property type="component" value="Plasmid pElP_1"/>
</dbReference>
<dbReference type="AlphaFoldDB" id="A0A518HE06"/>
<evidence type="ECO:0008006" key="3">
    <source>
        <dbReference type="Google" id="ProtNLM"/>
    </source>
</evidence>